<accession>A0A6J7KXN5</accession>
<gene>
    <name evidence="1" type="ORF">UFOPK3837_01028</name>
</gene>
<organism evidence="1">
    <name type="scientific">freshwater metagenome</name>
    <dbReference type="NCBI Taxonomy" id="449393"/>
    <lineage>
        <taxon>unclassified sequences</taxon>
        <taxon>metagenomes</taxon>
        <taxon>ecological metagenomes</taxon>
    </lineage>
</organism>
<sequence>MRLSLRVVLISLVALVAVGALISAPGAKHQPLKAQFTAGWCDSNGVSQTIEDATVTTSCATNFSGTSWELFAAAGNTVTGTSQYPIGFVCKVNGRPATQTCDHTPRYDEGTWAFFIASPGETSWHYALTGASLHQTVCGSAEAWLWVPASATPESSMPKTIPETRKCQ</sequence>
<reference evidence="1" key="1">
    <citation type="submission" date="2020-05" db="EMBL/GenBank/DDBJ databases">
        <authorList>
            <person name="Chiriac C."/>
            <person name="Salcher M."/>
            <person name="Ghai R."/>
            <person name="Kavagutti S V."/>
        </authorList>
    </citation>
    <scope>NUCLEOTIDE SEQUENCE</scope>
</reference>
<protein>
    <submittedName>
        <fullName evidence="1">Unannotated protein</fullName>
    </submittedName>
</protein>
<evidence type="ECO:0000313" key="1">
    <source>
        <dbReference type="EMBL" id="CAB4960430.1"/>
    </source>
</evidence>
<proteinExistence type="predicted"/>
<name>A0A6J7KXN5_9ZZZZ</name>
<dbReference type="EMBL" id="CAFBNO010000065">
    <property type="protein sequence ID" value="CAB4960430.1"/>
    <property type="molecule type" value="Genomic_DNA"/>
</dbReference>
<dbReference type="AlphaFoldDB" id="A0A6J7KXN5"/>